<evidence type="ECO:0000259" key="1">
    <source>
        <dbReference type="Pfam" id="PF07883"/>
    </source>
</evidence>
<dbReference type="SUPFAM" id="SSF51182">
    <property type="entry name" value="RmlC-like cupins"/>
    <property type="match status" value="1"/>
</dbReference>
<dbReference type="InterPro" id="IPR013096">
    <property type="entry name" value="Cupin_2"/>
</dbReference>
<comment type="caution">
    <text evidence="2">The sequence shown here is derived from an EMBL/GenBank/DDBJ whole genome shotgun (WGS) entry which is preliminary data.</text>
</comment>
<sequence length="159" mass="17587">MYFFNQLKPILSLVAIFIFCCGGLYAQEESGMSSEGNSLAINTAEATENLDVLACPEWMGEGCNWTLLQGDPEKGNFDILYRIPANHTVPNHWHTSPERIIVLEGTLEVTYEGEETQVLNKGDYAYGPAKKPHVARSVDGPCTLFIAFVDPFDAVPVEE</sequence>
<dbReference type="EMBL" id="SSMC01000002">
    <property type="protein sequence ID" value="THD67893.1"/>
    <property type="molecule type" value="Genomic_DNA"/>
</dbReference>
<dbReference type="OrthoDB" id="1433532at2"/>
<organism evidence="2 3">
    <name type="scientific">Robertkochia marina</name>
    <dbReference type="NCBI Taxonomy" id="1227945"/>
    <lineage>
        <taxon>Bacteria</taxon>
        <taxon>Pseudomonadati</taxon>
        <taxon>Bacteroidota</taxon>
        <taxon>Flavobacteriia</taxon>
        <taxon>Flavobacteriales</taxon>
        <taxon>Flavobacteriaceae</taxon>
        <taxon>Robertkochia</taxon>
    </lineage>
</organism>
<evidence type="ECO:0000313" key="3">
    <source>
        <dbReference type="Proteomes" id="UP000305939"/>
    </source>
</evidence>
<accession>A0A4S3M1I9</accession>
<reference evidence="2 3" key="1">
    <citation type="submission" date="2019-04" db="EMBL/GenBank/DDBJ databases">
        <title>Draft genome sequence of Robertkochia marina CC-AMO-30D.</title>
        <authorList>
            <person name="Hameed A."/>
            <person name="Lin S.-Y."/>
            <person name="Shahina M."/>
            <person name="Lai W.-A."/>
            <person name="Young C.-C."/>
        </authorList>
    </citation>
    <scope>NUCLEOTIDE SEQUENCE [LARGE SCALE GENOMIC DNA]</scope>
    <source>
        <strain evidence="2 3">CC-AMO-30D</strain>
    </source>
</reference>
<name>A0A4S3M1I9_9FLAO</name>
<dbReference type="Pfam" id="PF07883">
    <property type="entry name" value="Cupin_2"/>
    <property type="match status" value="1"/>
</dbReference>
<proteinExistence type="predicted"/>
<dbReference type="Gene3D" id="2.60.120.10">
    <property type="entry name" value="Jelly Rolls"/>
    <property type="match status" value="1"/>
</dbReference>
<dbReference type="InterPro" id="IPR011051">
    <property type="entry name" value="RmlC_Cupin_sf"/>
</dbReference>
<evidence type="ECO:0000313" key="2">
    <source>
        <dbReference type="EMBL" id="THD67893.1"/>
    </source>
</evidence>
<dbReference type="RefSeq" id="WP_136336098.1">
    <property type="nucleotide sequence ID" value="NZ_QXMP01000019.1"/>
</dbReference>
<feature type="domain" description="Cupin type-2" evidence="1">
    <location>
        <begin position="80"/>
        <end position="144"/>
    </location>
</feature>
<gene>
    <name evidence="2" type="ORF">E7Z59_09595</name>
</gene>
<dbReference type="InterPro" id="IPR014710">
    <property type="entry name" value="RmlC-like_jellyroll"/>
</dbReference>
<protein>
    <submittedName>
        <fullName evidence="2">Cupin domain-containing protein</fullName>
    </submittedName>
</protein>
<keyword evidence="3" id="KW-1185">Reference proteome</keyword>
<dbReference type="Proteomes" id="UP000305939">
    <property type="component" value="Unassembled WGS sequence"/>
</dbReference>
<dbReference type="AlphaFoldDB" id="A0A4S3M1I9"/>